<dbReference type="RefSeq" id="WP_076699068.1">
    <property type="nucleotide sequence ID" value="NZ_CP015093.1"/>
</dbReference>
<dbReference type="PROSITE" id="PS01071">
    <property type="entry name" value="GRPE"/>
    <property type="match status" value="1"/>
</dbReference>
<evidence type="ECO:0000313" key="9">
    <source>
        <dbReference type="Proteomes" id="UP000187059"/>
    </source>
</evidence>
<keyword evidence="9" id="KW-1185">Reference proteome</keyword>
<dbReference type="Gene3D" id="3.90.20.20">
    <property type="match status" value="1"/>
</dbReference>
<dbReference type="GO" id="GO:0051087">
    <property type="term" value="F:protein-folding chaperone binding"/>
    <property type="evidence" value="ECO:0007669"/>
    <property type="project" value="InterPro"/>
</dbReference>
<evidence type="ECO:0000256" key="4">
    <source>
        <dbReference type="HAMAP-Rule" id="MF_01151"/>
    </source>
</evidence>
<dbReference type="Pfam" id="PF01025">
    <property type="entry name" value="GrpE"/>
    <property type="match status" value="1"/>
</dbReference>
<dbReference type="GO" id="GO:0051082">
    <property type="term" value="F:unfolded protein binding"/>
    <property type="evidence" value="ECO:0007669"/>
    <property type="project" value="TreeGrafter"/>
</dbReference>
<evidence type="ECO:0000256" key="2">
    <source>
        <dbReference type="ARBA" id="ARBA00023016"/>
    </source>
</evidence>
<keyword evidence="2 4" id="KW-0346">Stress response</keyword>
<dbReference type="OrthoDB" id="9789811at2"/>
<dbReference type="Proteomes" id="UP000187059">
    <property type="component" value="Chromosome"/>
</dbReference>
<evidence type="ECO:0000256" key="5">
    <source>
        <dbReference type="RuleBase" id="RU000639"/>
    </source>
</evidence>
<dbReference type="CDD" id="cd00446">
    <property type="entry name" value="GrpE"/>
    <property type="match status" value="1"/>
</dbReference>
<comment type="similarity">
    <text evidence="1 4 6">Belongs to the GrpE family.</text>
</comment>
<comment type="subcellular location">
    <subcellularLocation>
        <location evidence="4">Cytoplasm</location>
    </subcellularLocation>
</comment>
<dbReference type="GO" id="GO:0006457">
    <property type="term" value="P:protein folding"/>
    <property type="evidence" value="ECO:0007669"/>
    <property type="project" value="InterPro"/>
</dbReference>
<comment type="function">
    <text evidence="4 5">Participates actively in the response to hyperosmotic and heat shock by preventing the aggregation of stress-denatured proteins, in association with DnaK and GrpE. It is the nucleotide exchange factor for DnaK and may function as a thermosensor. Unfolded proteins bind initially to DnaJ; upon interaction with the DnaJ-bound protein, DnaK hydrolyzes its bound ATP, resulting in the formation of a stable complex. GrpE releases ADP from DnaK; ATP binding to DnaK triggers the release of the substrate protein, thus completing the reaction cycle. Several rounds of ATP-dependent interactions between DnaJ, DnaK and GrpE are required for fully efficient folding.</text>
</comment>
<protein>
    <recommendedName>
        <fullName evidence="4 5">Protein GrpE</fullName>
    </recommendedName>
    <alternativeName>
        <fullName evidence="4">HSP-70 cofactor</fullName>
    </alternativeName>
</protein>
<dbReference type="KEGG" id="paby:Ga0080574_TMP2283"/>
<dbReference type="InterPro" id="IPR000740">
    <property type="entry name" value="GrpE"/>
</dbReference>
<dbReference type="InterPro" id="IPR013805">
    <property type="entry name" value="GrpE_CC"/>
</dbReference>
<reference evidence="8 9" key="1">
    <citation type="submission" date="2016-04" db="EMBL/GenBank/DDBJ databases">
        <title>Deep-sea bacteria in the southern Pacific.</title>
        <authorList>
            <person name="Tang K."/>
        </authorList>
    </citation>
    <scope>NUCLEOTIDE SEQUENCE [LARGE SCALE GENOMIC DNA]</scope>
    <source>
        <strain evidence="8 9">JLT2014</strain>
    </source>
</reference>
<organism evidence="8 9">
    <name type="scientific">Salipiger abyssi</name>
    <dbReference type="NCBI Taxonomy" id="1250539"/>
    <lineage>
        <taxon>Bacteria</taxon>
        <taxon>Pseudomonadati</taxon>
        <taxon>Pseudomonadota</taxon>
        <taxon>Alphaproteobacteria</taxon>
        <taxon>Rhodobacterales</taxon>
        <taxon>Roseobacteraceae</taxon>
        <taxon>Salipiger</taxon>
    </lineage>
</organism>
<dbReference type="InterPro" id="IPR009012">
    <property type="entry name" value="GrpE_head"/>
</dbReference>
<comment type="subunit">
    <text evidence="4">Homodimer.</text>
</comment>
<feature type="coiled-coil region" evidence="7">
    <location>
        <begin position="35"/>
        <end position="106"/>
    </location>
</feature>
<dbReference type="GO" id="GO:0005737">
    <property type="term" value="C:cytoplasm"/>
    <property type="evidence" value="ECO:0007669"/>
    <property type="project" value="UniProtKB-SubCell"/>
</dbReference>
<dbReference type="GO" id="GO:0042803">
    <property type="term" value="F:protein homodimerization activity"/>
    <property type="evidence" value="ECO:0007669"/>
    <property type="project" value="InterPro"/>
</dbReference>
<dbReference type="SUPFAM" id="SSF51064">
    <property type="entry name" value="Head domain of nucleotide exchange factor GrpE"/>
    <property type="match status" value="1"/>
</dbReference>
<evidence type="ECO:0000256" key="3">
    <source>
        <dbReference type="ARBA" id="ARBA00023186"/>
    </source>
</evidence>
<evidence type="ECO:0000313" key="8">
    <source>
        <dbReference type="EMBL" id="APZ52617.1"/>
    </source>
</evidence>
<sequence>MADPKNDEFLDDIEAAEAEAYAEDADELDPEAVELDALRAERDELKDRFMRALADAENARKRADKDRREAQQYGGSRLARDLLPVYDNLQRALNAAREENAAAALIEGVELTLRELLNTFSKHGMSAITPEVGDKFDPQHHEAMFEAPVPGTKAGEIIQVSAEGFMLYDRLLRPAQVGVSSMPAS</sequence>
<evidence type="ECO:0000256" key="7">
    <source>
        <dbReference type="SAM" id="Coils"/>
    </source>
</evidence>
<dbReference type="PRINTS" id="PR00773">
    <property type="entry name" value="GRPEPROTEIN"/>
</dbReference>
<keyword evidence="4" id="KW-0963">Cytoplasm</keyword>
<evidence type="ECO:0000256" key="6">
    <source>
        <dbReference type="RuleBase" id="RU004478"/>
    </source>
</evidence>
<evidence type="ECO:0000256" key="1">
    <source>
        <dbReference type="ARBA" id="ARBA00009054"/>
    </source>
</evidence>
<proteinExistence type="inferred from homology"/>
<keyword evidence="7" id="KW-0175">Coiled coil</keyword>
<dbReference type="AlphaFoldDB" id="A0A1P8UTB8"/>
<name>A0A1P8UTB8_9RHOB</name>
<dbReference type="HAMAP" id="MF_01151">
    <property type="entry name" value="GrpE"/>
    <property type="match status" value="1"/>
</dbReference>
<dbReference type="Gene3D" id="2.30.22.10">
    <property type="entry name" value="Head domain of nucleotide exchange factor GrpE"/>
    <property type="match status" value="1"/>
</dbReference>
<dbReference type="EMBL" id="CP015093">
    <property type="protein sequence ID" value="APZ52617.1"/>
    <property type="molecule type" value="Genomic_DNA"/>
</dbReference>
<accession>A0A1P8UTB8</accession>
<dbReference type="SUPFAM" id="SSF58014">
    <property type="entry name" value="Coiled-coil domain of nucleotide exchange factor GrpE"/>
    <property type="match status" value="1"/>
</dbReference>
<dbReference type="STRING" id="1250539.Ga0080574_TMP2283"/>
<dbReference type="GO" id="GO:0000774">
    <property type="term" value="F:adenyl-nucleotide exchange factor activity"/>
    <property type="evidence" value="ECO:0007669"/>
    <property type="project" value="InterPro"/>
</dbReference>
<gene>
    <name evidence="4" type="primary">grpE</name>
    <name evidence="8" type="ORF">Ga0080574_TMP2283</name>
</gene>
<dbReference type="PANTHER" id="PTHR21237">
    <property type="entry name" value="GRPE PROTEIN"/>
    <property type="match status" value="1"/>
</dbReference>
<dbReference type="PANTHER" id="PTHR21237:SF23">
    <property type="entry name" value="GRPE PROTEIN HOMOLOG, MITOCHONDRIAL"/>
    <property type="match status" value="1"/>
</dbReference>
<keyword evidence="3 4" id="KW-0143">Chaperone</keyword>